<accession>A0A9D1LHR0</accession>
<dbReference type="InterPro" id="IPR007160">
    <property type="entry name" value="DUF362"/>
</dbReference>
<dbReference type="AlphaFoldDB" id="A0A9D1LHR0"/>
<protein>
    <submittedName>
        <fullName evidence="2">DUF362 domain-containing protein</fullName>
    </submittedName>
</protein>
<proteinExistence type="predicted"/>
<name>A0A9D1LHR0_9BACT</name>
<organism evidence="2 3">
    <name type="scientific">Candidatus Limisoma intestinavium</name>
    <dbReference type="NCBI Taxonomy" id="2840856"/>
    <lineage>
        <taxon>Bacteria</taxon>
        <taxon>Pseudomonadati</taxon>
        <taxon>Bacteroidota</taxon>
        <taxon>Bacteroidia</taxon>
        <taxon>Bacteroidales</taxon>
        <taxon>Candidatus Limisoma</taxon>
    </lineage>
</organism>
<reference evidence="2" key="2">
    <citation type="journal article" date="2021" name="PeerJ">
        <title>Extensive microbial diversity within the chicken gut microbiome revealed by metagenomics and culture.</title>
        <authorList>
            <person name="Gilroy R."/>
            <person name="Ravi A."/>
            <person name="Getino M."/>
            <person name="Pursley I."/>
            <person name="Horton D.L."/>
            <person name="Alikhan N.F."/>
            <person name="Baker D."/>
            <person name="Gharbi K."/>
            <person name="Hall N."/>
            <person name="Watson M."/>
            <person name="Adriaenssens E.M."/>
            <person name="Foster-Nyarko E."/>
            <person name="Jarju S."/>
            <person name="Secka A."/>
            <person name="Antonio M."/>
            <person name="Oren A."/>
            <person name="Chaudhuri R.R."/>
            <person name="La Ragione R."/>
            <person name="Hildebrand F."/>
            <person name="Pallen M.J."/>
        </authorList>
    </citation>
    <scope>NUCLEOTIDE SEQUENCE</scope>
    <source>
        <strain evidence="2">17073</strain>
    </source>
</reference>
<evidence type="ECO:0000313" key="2">
    <source>
        <dbReference type="EMBL" id="HIU39191.1"/>
    </source>
</evidence>
<dbReference type="Proteomes" id="UP000824076">
    <property type="component" value="Unassembled WGS sequence"/>
</dbReference>
<dbReference type="Pfam" id="PF04015">
    <property type="entry name" value="DUF362"/>
    <property type="match status" value="1"/>
</dbReference>
<gene>
    <name evidence="2" type="ORF">IAD18_05960</name>
</gene>
<evidence type="ECO:0000313" key="3">
    <source>
        <dbReference type="Proteomes" id="UP000824076"/>
    </source>
</evidence>
<evidence type="ECO:0000259" key="1">
    <source>
        <dbReference type="Pfam" id="PF04015"/>
    </source>
</evidence>
<reference evidence="2" key="1">
    <citation type="submission" date="2020-10" db="EMBL/GenBank/DDBJ databases">
        <authorList>
            <person name="Gilroy R."/>
        </authorList>
    </citation>
    <scope>NUCLEOTIDE SEQUENCE</scope>
    <source>
        <strain evidence="2">17073</strain>
    </source>
</reference>
<dbReference type="EMBL" id="DVMS01000170">
    <property type="protein sequence ID" value="HIU39191.1"/>
    <property type="molecule type" value="Genomic_DNA"/>
</dbReference>
<sequence>MLAGLVGIGHAATTSQTAEPVPGKDGNKYVPYEERTGNESIVYFTRNLSAEGLIKAYEQVSANIEGRVGVKLHTGEQNGPNIIPHKWVEALIRKDLPDASIVETNTYYVGDRYTTEQHRQTLKVNGWTFCPVDIMDEEDTLTLPVVGGKWFKKMAVGSHLPNYNSLVVLTHFKGHTQGGFGGSNKNIGIGCADGRIGKAWIHTTPGQDNQWDIAKEEFMERMTESTKAVVDHFGKHITYVNVMRNMSVSCDCEGVNAEPVVTPNVGILSSTDILALDQACVDLVYAMTEAEHHDLVERIETRHGLRQLSYMKELGMGNDRYILIDLDNGGKRITPAEAVKGLKPFVQE</sequence>
<feature type="domain" description="DUF362" evidence="1">
    <location>
        <begin position="68"/>
        <end position="282"/>
    </location>
</feature>
<comment type="caution">
    <text evidence="2">The sequence shown here is derived from an EMBL/GenBank/DDBJ whole genome shotgun (WGS) entry which is preliminary data.</text>
</comment>